<dbReference type="PANTHER" id="PTHR34371:SF6">
    <property type="entry name" value="MEMBRANE-ASSOCIATED KINASE REGULATOR 6"/>
    <property type="match status" value="1"/>
</dbReference>
<dbReference type="OrthoDB" id="1934555at2759"/>
<evidence type="ECO:0000313" key="2">
    <source>
        <dbReference type="EMBL" id="KAF6146049.1"/>
    </source>
</evidence>
<keyword evidence="3" id="KW-1185">Reference proteome</keyword>
<feature type="region of interest" description="Disordered" evidence="1">
    <location>
        <begin position="1"/>
        <end position="71"/>
    </location>
</feature>
<protein>
    <submittedName>
        <fullName evidence="2">Uncharacterized protein</fullName>
    </submittedName>
</protein>
<dbReference type="InterPro" id="IPR007789">
    <property type="entry name" value="DUF688"/>
</dbReference>
<sequence>MGGGGDSTPPKLTFNSFFASESPEPPGMLTPPLRPPVSIPFQWESAPGKPRTTRNITPNTTNNTTTNPSYVRSLELPPRLLAEGKMTNIPSPTTVLEGPYMGRSVSVSFSSSFCRDHFSSPHEEGLKGGGGGGIGGVLMEGFYGYLRKIGMRGNKQVGVDSFDISSNDETCLGGEGKGRGEVKVGIFKRSGSLISRSNTKSSHLWTAGDSSGHETRFDYLSWGALAVAPEMLALSPSFSKFSFQFFSRSFNSEAHALTALGVHSPAFSLYEPHEATKLIDYVVSLQPVKA</sequence>
<evidence type="ECO:0000256" key="1">
    <source>
        <dbReference type="SAM" id="MobiDB-lite"/>
    </source>
</evidence>
<evidence type="ECO:0000313" key="3">
    <source>
        <dbReference type="Proteomes" id="UP000541444"/>
    </source>
</evidence>
<feature type="compositionally biased region" description="Pro residues" evidence="1">
    <location>
        <begin position="23"/>
        <end position="38"/>
    </location>
</feature>
<reference evidence="2 3" key="1">
    <citation type="journal article" date="2020" name="IScience">
        <title>Genome Sequencing of the Endangered Kingdonia uniflora (Circaeasteraceae, Ranunculales) Reveals Potential Mechanisms of Evolutionary Specialization.</title>
        <authorList>
            <person name="Sun Y."/>
            <person name="Deng T."/>
            <person name="Zhang A."/>
            <person name="Moore M.J."/>
            <person name="Landis J.B."/>
            <person name="Lin N."/>
            <person name="Zhang H."/>
            <person name="Zhang X."/>
            <person name="Huang J."/>
            <person name="Zhang X."/>
            <person name="Sun H."/>
            <person name="Wang H."/>
        </authorList>
    </citation>
    <scope>NUCLEOTIDE SEQUENCE [LARGE SCALE GENOMIC DNA]</scope>
    <source>
        <strain evidence="2">TB1705</strain>
        <tissue evidence="2">Leaf</tissue>
    </source>
</reference>
<feature type="compositionally biased region" description="Low complexity" evidence="1">
    <location>
        <begin position="53"/>
        <end position="68"/>
    </location>
</feature>
<dbReference type="AlphaFoldDB" id="A0A7J7LTY2"/>
<dbReference type="Proteomes" id="UP000541444">
    <property type="component" value="Unassembled WGS sequence"/>
</dbReference>
<dbReference type="EMBL" id="JACGCM010002017">
    <property type="protein sequence ID" value="KAF6146049.1"/>
    <property type="molecule type" value="Genomic_DNA"/>
</dbReference>
<name>A0A7J7LTY2_9MAGN</name>
<dbReference type="PANTHER" id="PTHR34371">
    <property type="entry name" value="OS01G0551000 PROTEIN"/>
    <property type="match status" value="1"/>
</dbReference>
<comment type="caution">
    <text evidence="2">The sequence shown here is derived from an EMBL/GenBank/DDBJ whole genome shotgun (WGS) entry which is preliminary data.</text>
</comment>
<organism evidence="2 3">
    <name type="scientific">Kingdonia uniflora</name>
    <dbReference type="NCBI Taxonomy" id="39325"/>
    <lineage>
        <taxon>Eukaryota</taxon>
        <taxon>Viridiplantae</taxon>
        <taxon>Streptophyta</taxon>
        <taxon>Embryophyta</taxon>
        <taxon>Tracheophyta</taxon>
        <taxon>Spermatophyta</taxon>
        <taxon>Magnoliopsida</taxon>
        <taxon>Ranunculales</taxon>
        <taxon>Circaeasteraceae</taxon>
        <taxon>Kingdonia</taxon>
    </lineage>
</organism>
<dbReference type="Pfam" id="PF05097">
    <property type="entry name" value="DUF688"/>
    <property type="match status" value="1"/>
</dbReference>
<proteinExistence type="predicted"/>
<accession>A0A7J7LTY2</accession>
<gene>
    <name evidence="2" type="ORF">GIB67_033408</name>
</gene>